<accession>A0A7J5ZWV4</accession>
<gene>
    <name evidence="2" type="ORF">AMELA_G00228540</name>
</gene>
<sequence length="115" mass="13280">MLRCVLLNTVRTGSAVHVTNSPPCFCHIAARKFANVPNPTGEENEVEFGDYSRTFSSRMSFRKTSAEQQDAKHTDAEVEQDEPDHFRSRSRLRKSNTPYWYLLQCKKLLKTDKQV</sequence>
<evidence type="ECO:0000256" key="1">
    <source>
        <dbReference type="SAM" id="MobiDB-lite"/>
    </source>
</evidence>
<evidence type="ECO:0000313" key="3">
    <source>
        <dbReference type="Proteomes" id="UP000593565"/>
    </source>
</evidence>
<dbReference type="EMBL" id="JAAGNN010000021">
    <property type="protein sequence ID" value="KAF4074893.1"/>
    <property type="molecule type" value="Genomic_DNA"/>
</dbReference>
<reference evidence="2 3" key="1">
    <citation type="submission" date="2020-02" db="EMBL/GenBank/DDBJ databases">
        <title>A chromosome-scale genome assembly of the black bullhead catfish (Ameiurus melas).</title>
        <authorList>
            <person name="Wen M."/>
            <person name="Zham M."/>
            <person name="Cabau C."/>
            <person name="Klopp C."/>
            <person name="Donnadieu C."/>
            <person name="Roques C."/>
            <person name="Bouchez O."/>
            <person name="Lampietro C."/>
            <person name="Jouanno E."/>
            <person name="Herpin A."/>
            <person name="Louis A."/>
            <person name="Berthelot C."/>
            <person name="Parey E."/>
            <person name="Roest-Crollius H."/>
            <person name="Braasch I."/>
            <person name="Postlethwait J."/>
            <person name="Robinson-Rechavi M."/>
            <person name="Echchiki A."/>
            <person name="Begum T."/>
            <person name="Montfort J."/>
            <person name="Schartl M."/>
            <person name="Bobe J."/>
            <person name="Guiguen Y."/>
        </authorList>
    </citation>
    <scope>NUCLEOTIDE SEQUENCE [LARGE SCALE GENOMIC DNA]</scope>
    <source>
        <strain evidence="2">M_S1</strain>
        <tissue evidence="2">Blood</tissue>
    </source>
</reference>
<organism evidence="2 3">
    <name type="scientific">Ameiurus melas</name>
    <name type="common">Black bullhead</name>
    <name type="synonym">Silurus melas</name>
    <dbReference type="NCBI Taxonomy" id="219545"/>
    <lineage>
        <taxon>Eukaryota</taxon>
        <taxon>Metazoa</taxon>
        <taxon>Chordata</taxon>
        <taxon>Craniata</taxon>
        <taxon>Vertebrata</taxon>
        <taxon>Euteleostomi</taxon>
        <taxon>Actinopterygii</taxon>
        <taxon>Neopterygii</taxon>
        <taxon>Teleostei</taxon>
        <taxon>Ostariophysi</taxon>
        <taxon>Siluriformes</taxon>
        <taxon>Ictaluridae</taxon>
        <taxon>Ameiurus</taxon>
    </lineage>
</organism>
<comment type="caution">
    <text evidence="2">The sequence shown here is derived from an EMBL/GenBank/DDBJ whole genome shotgun (WGS) entry which is preliminary data.</text>
</comment>
<evidence type="ECO:0000313" key="2">
    <source>
        <dbReference type="EMBL" id="KAF4074893.1"/>
    </source>
</evidence>
<name>A0A7J5ZWV4_AMEME</name>
<dbReference type="Proteomes" id="UP000593565">
    <property type="component" value="Unassembled WGS sequence"/>
</dbReference>
<keyword evidence="3" id="KW-1185">Reference proteome</keyword>
<dbReference type="AlphaFoldDB" id="A0A7J5ZWV4"/>
<proteinExistence type="predicted"/>
<feature type="non-terminal residue" evidence="2">
    <location>
        <position position="115"/>
    </location>
</feature>
<protein>
    <submittedName>
        <fullName evidence="2">Uncharacterized protein</fullName>
    </submittedName>
</protein>
<feature type="region of interest" description="Disordered" evidence="1">
    <location>
        <begin position="62"/>
        <end position="89"/>
    </location>
</feature>